<dbReference type="RefSeq" id="WP_408158612.1">
    <property type="nucleotide sequence ID" value="NZ_JAQQFM010000006.1"/>
</dbReference>
<feature type="signal peptide" evidence="17">
    <location>
        <begin position="1"/>
        <end position="22"/>
    </location>
</feature>
<keyword evidence="5" id="KW-0410">Iron transport</keyword>
<dbReference type="CDD" id="cd01347">
    <property type="entry name" value="ligand_gated_channel"/>
    <property type="match status" value="1"/>
</dbReference>
<evidence type="ECO:0000256" key="4">
    <source>
        <dbReference type="ARBA" id="ARBA00022452"/>
    </source>
</evidence>
<evidence type="ECO:0000256" key="15">
    <source>
        <dbReference type="PROSITE-ProRule" id="PRU10144"/>
    </source>
</evidence>
<keyword evidence="3 14" id="KW-0813">Transport</keyword>
<dbReference type="Gene3D" id="2.170.130.10">
    <property type="entry name" value="TonB-dependent receptor, plug domain"/>
    <property type="match status" value="1"/>
</dbReference>
<sequence length="797" mass="86542">MFLASLGLALSGLPLTAPTAHAQTQAATQGANEAKRAYNIAAGPLERVLTAFAHAADVELAVDAALIQGKTSKGLSGSYSVNEGFAELLRGHALQLVRGAGGAYSLRADGASSTSAAGAAGLAAAATLPTVLVNGARDSADGPVNGYVARRSRSGTKTDTALIEIPQSISVIGRTEIEARGAQDLMDVVALTPGIAVNPYGPDNRGWEYVSLRGFSGNTSSFRDGLPQSQFGVIYRMTELYGLERVEVLRGPGSVMFGQGEAGGVINRVSKLAGDESIKEIELQYGSFDRKQLAFDLGDKFSSNEDLSYRLLGVALDSNDQDRYPDGQKINRTRYALAPSLRWRPNASTSLTLLGEFIKNDSGEDPYYAIAGDGSLSRVKMGDPSYSRFRQNQASLGYQFEHHLNDAWSVRQNFRYTDITLDRRVVWVDSLQADGHTYSRGTRTWDDSLKQTSLDTQLQGKLQTGVAAHTLLFGVDWNYLDGDALRFRGTAPDLDLLNPVYGLNIPAATTPLANFNQTMSQIGLYAQDQIKIDERWLLTIGGRQDYVRTRTDNHLSASNSSTQNDSMFSGRLGLGYLFGNGWSPYLSYAESFLPSSGLDADNHPFKPSRGKQLEAGIKFQPEASRSLFTAAVFDLRKTNTVTYDNLTGDARQIGKQRSRGLELEAKTEITPRLNAVASMTWLAMKVLESADSTEVGKVPATIPRQTAAIWLDYEAGGGFGLGGGVNYVGVRQNDEANTTAEGGFALASAMLRYELGPWRFRLNASNLFNRKYNSICYHGECYLGAERNLTATIRYRF</sequence>
<evidence type="ECO:0000256" key="14">
    <source>
        <dbReference type="PROSITE-ProRule" id="PRU01360"/>
    </source>
</evidence>
<evidence type="ECO:0000256" key="1">
    <source>
        <dbReference type="ARBA" id="ARBA00004571"/>
    </source>
</evidence>
<evidence type="ECO:0000256" key="5">
    <source>
        <dbReference type="ARBA" id="ARBA00022496"/>
    </source>
</evidence>
<dbReference type="InterPro" id="IPR011662">
    <property type="entry name" value="Secretin/TonB_short_N"/>
</dbReference>
<evidence type="ECO:0000256" key="8">
    <source>
        <dbReference type="ARBA" id="ARBA00023004"/>
    </source>
</evidence>
<keyword evidence="10 16" id="KW-0798">TonB box</keyword>
<comment type="caution">
    <text evidence="19">The sequence shown here is derived from an EMBL/GenBank/DDBJ whole genome shotgun (WGS) entry which is preliminary data.</text>
</comment>
<keyword evidence="11 14" id="KW-0472">Membrane</keyword>
<dbReference type="InterPro" id="IPR037066">
    <property type="entry name" value="Plug_dom_sf"/>
</dbReference>
<evidence type="ECO:0000256" key="12">
    <source>
        <dbReference type="ARBA" id="ARBA00023170"/>
    </source>
</evidence>
<evidence type="ECO:0000313" key="20">
    <source>
        <dbReference type="Proteomes" id="UP001629246"/>
    </source>
</evidence>
<accession>A0ABW9AAE8</accession>
<evidence type="ECO:0000256" key="2">
    <source>
        <dbReference type="ARBA" id="ARBA00009810"/>
    </source>
</evidence>
<keyword evidence="6 14" id="KW-0812">Transmembrane</keyword>
<keyword evidence="13 14" id="KW-0998">Cell outer membrane</keyword>
<dbReference type="PANTHER" id="PTHR32552">
    <property type="entry name" value="FERRICHROME IRON RECEPTOR-RELATED"/>
    <property type="match status" value="1"/>
</dbReference>
<evidence type="ECO:0000256" key="7">
    <source>
        <dbReference type="ARBA" id="ARBA00022729"/>
    </source>
</evidence>
<dbReference type="NCBIfam" id="TIGR01783">
    <property type="entry name" value="TonB-siderophor"/>
    <property type="match status" value="1"/>
</dbReference>
<dbReference type="SUPFAM" id="SSF56935">
    <property type="entry name" value="Porins"/>
    <property type="match status" value="1"/>
</dbReference>
<keyword evidence="7 17" id="KW-0732">Signal</keyword>
<keyword evidence="4 14" id="KW-1134">Transmembrane beta strand</keyword>
<evidence type="ECO:0000256" key="13">
    <source>
        <dbReference type="ARBA" id="ARBA00023237"/>
    </source>
</evidence>
<keyword evidence="9" id="KW-0406">Ion transport</keyword>
<dbReference type="PROSITE" id="PS52016">
    <property type="entry name" value="TONB_DEPENDENT_REC_3"/>
    <property type="match status" value="1"/>
</dbReference>
<feature type="domain" description="Secretin/TonB short N-terminal" evidence="18">
    <location>
        <begin position="58"/>
        <end position="109"/>
    </location>
</feature>
<evidence type="ECO:0000256" key="16">
    <source>
        <dbReference type="RuleBase" id="RU003357"/>
    </source>
</evidence>
<evidence type="ECO:0000256" key="3">
    <source>
        <dbReference type="ARBA" id="ARBA00022448"/>
    </source>
</evidence>
<evidence type="ECO:0000256" key="11">
    <source>
        <dbReference type="ARBA" id="ARBA00023136"/>
    </source>
</evidence>
<dbReference type="SMART" id="SM00965">
    <property type="entry name" value="STN"/>
    <property type="match status" value="1"/>
</dbReference>
<proteinExistence type="inferred from homology"/>
<dbReference type="InterPro" id="IPR012910">
    <property type="entry name" value="Plug_dom"/>
</dbReference>
<dbReference type="Pfam" id="PF00593">
    <property type="entry name" value="TonB_dep_Rec_b-barrel"/>
    <property type="match status" value="1"/>
</dbReference>
<feature type="chain" id="PRO_5045774314" evidence="17">
    <location>
        <begin position="23"/>
        <end position="797"/>
    </location>
</feature>
<evidence type="ECO:0000259" key="18">
    <source>
        <dbReference type="SMART" id="SM00965"/>
    </source>
</evidence>
<name>A0ABW9AAE8_9BURK</name>
<dbReference type="InterPro" id="IPR036942">
    <property type="entry name" value="Beta-barrel_TonB_sf"/>
</dbReference>
<dbReference type="PROSITE" id="PS01156">
    <property type="entry name" value="TONB_DEPENDENT_REC_2"/>
    <property type="match status" value="1"/>
</dbReference>
<reference evidence="19 20" key="1">
    <citation type="journal article" date="2024" name="Chem. Sci.">
        <title>Discovery of megapolipeptins by genome mining of a Burkholderiales bacteria collection.</title>
        <authorList>
            <person name="Paulo B.S."/>
            <person name="Recchia M.J.J."/>
            <person name="Lee S."/>
            <person name="Fergusson C.H."/>
            <person name="Romanowski S.B."/>
            <person name="Hernandez A."/>
            <person name="Krull N."/>
            <person name="Liu D.Y."/>
            <person name="Cavanagh H."/>
            <person name="Bos A."/>
            <person name="Gray C.A."/>
            <person name="Murphy B.T."/>
            <person name="Linington R.G."/>
            <person name="Eustaquio A.S."/>
        </authorList>
    </citation>
    <scope>NUCLEOTIDE SEQUENCE [LARGE SCALE GENOMIC DNA]</scope>
    <source>
        <strain evidence="19 20">RL21-008-BIB-A</strain>
    </source>
</reference>
<dbReference type="Proteomes" id="UP001629246">
    <property type="component" value="Unassembled WGS sequence"/>
</dbReference>
<comment type="subcellular location">
    <subcellularLocation>
        <location evidence="1 14">Cell outer membrane</location>
        <topology evidence="1 14">Multi-pass membrane protein</topology>
    </subcellularLocation>
</comment>
<comment type="similarity">
    <text evidence="2 14 16">Belongs to the TonB-dependent receptor family.</text>
</comment>
<keyword evidence="20" id="KW-1185">Reference proteome</keyword>
<dbReference type="Pfam" id="PF07660">
    <property type="entry name" value="STN"/>
    <property type="match status" value="1"/>
</dbReference>
<dbReference type="PANTHER" id="PTHR32552:SF68">
    <property type="entry name" value="FERRICHROME OUTER MEMBRANE TRANSPORTER_PHAGE RECEPTOR"/>
    <property type="match status" value="1"/>
</dbReference>
<protein>
    <submittedName>
        <fullName evidence="19">TonB-dependent siderophore receptor</fullName>
    </submittedName>
</protein>
<evidence type="ECO:0000313" key="19">
    <source>
        <dbReference type="EMBL" id="MFL9925419.1"/>
    </source>
</evidence>
<dbReference type="InterPro" id="IPR010105">
    <property type="entry name" value="TonB_sidphr_rcpt"/>
</dbReference>
<dbReference type="EMBL" id="JAQQFM010000006">
    <property type="protein sequence ID" value="MFL9925419.1"/>
    <property type="molecule type" value="Genomic_DNA"/>
</dbReference>
<dbReference type="Gene3D" id="2.40.170.20">
    <property type="entry name" value="TonB-dependent receptor, beta-barrel domain"/>
    <property type="match status" value="1"/>
</dbReference>
<dbReference type="Gene3D" id="3.55.50.30">
    <property type="match status" value="1"/>
</dbReference>
<evidence type="ECO:0000256" key="9">
    <source>
        <dbReference type="ARBA" id="ARBA00023065"/>
    </source>
</evidence>
<dbReference type="InterPro" id="IPR010917">
    <property type="entry name" value="TonB_rcpt_CS"/>
</dbReference>
<evidence type="ECO:0000256" key="6">
    <source>
        <dbReference type="ARBA" id="ARBA00022692"/>
    </source>
</evidence>
<keyword evidence="12 19" id="KW-0675">Receptor</keyword>
<dbReference type="Pfam" id="PF07715">
    <property type="entry name" value="Plug"/>
    <property type="match status" value="1"/>
</dbReference>
<dbReference type="InterPro" id="IPR000531">
    <property type="entry name" value="Beta-barrel_TonB"/>
</dbReference>
<organism evidence="19 20">
    <name type="scientific">Herbaspirillum lusitanum</name>
    <dbReference type="NCBI Taxonomy" id="213312"/>
    <lineage>
        <taxon>Bacteria</taxon>
        <taxon>Pseudomonadati</taxon>
        <taxon>Pseudomonadota</taxon>
        <taxon>Betaproteobacteria</taxon>
        <taxon>Burkholderiales</taxon>
        <taxon>Oxalobacteraceae</taxon>
        <taxon>Herbaspirillum</taxon>
    </lineage>
</organism>
<dbReference type="InterPro" id="IPR039426">
    <property type="entry name" value="TonB-dep_rcpt-like"/>
</dbReference>
<evidence type="ECO:0000256" key="17">
    <source>
        <dbReference type="SAM" id="SignalP"/>
    </source>
</evidence>
<keyword evidence="8" id="KW-0408">Iron</keyword>
<gene>
    <name evidence="19" type="ORF">PQR62_14165</name>
</gene>
<evidence type="ECO:0000256" key="10">
    <source>
        <dbReference type="ARBA" id="ARBA00023077"/>
    </source>
</evidence>
<feature type="short sequence motif" description="TonB C-terminal box" evidence="15">
    <location>
        <begin position="780"/>
        <end position="797"/>
    </location>
</feature>